<evidence type="ECO:0000259" key="5">
    <source>
        <dbReference type="PROSITE" id="PS51387"/>
    </source>
</evidence>
<dbReference type="Proteomes" id="UP000319502">
    <property type="component" value="Unassembled WGS sequence"/>
</dbReference>
<dbReference type="Gene3D" id="3.30.70.2740">
    <property type="match status" value="1"/>
</dbReference>
<dbReference type="InterPro" id="IPR036318">
    <property type="entry name" value="FAD-bd_PCMH-like_sf"/>
</dbReference>
<dbReference type="InterPro" id="IPR016166">
    <property type="entry name" value="FAD-bd_PCMH"/>
</dbReference>
<evidence type="ECO:0000313" key="6">
    <source>
        <dbReference type="EMBL" id="TVO53990.1"/>
    </source>
</evidence>
<dbReference type="GO" id="GO:0071949">
    <property type="term" value="F:FAD binding"/>
    <property type="evidence" value="ECO:0007669"/>
    <property type="project" value="InterPro"/>
</dbReference>
<dbReference type="SUPFAM" id="SSF56176">
    <property type="entry name" value="FAD-binding/transporter-associated domain-like"/>
    <property type="match status" value="1"/>
</dbReference>
<organism evidence="6 7">
    <name type="scientific">Denitromonas halophila</name>
    <dbReference type="NCBI Taxonomy" id="1629404"/>
    <lineage>
        <taxon>Bacteria</taxon>
        <taxon>Pseudomonadati</taxon>
        <taxon>Pseudomonadota</taxon>
        <taxon>Betaproteobacteria</taxon>
        <taxon>Rhodocyclales</taxon>
        <taxon>Zoogloeaceae</taxon>
        <taxon>Denitromonas</taxon>
    </lineage>
</organism>
<dbReference type="InterPro" id="IPR016167">
    <property type="entry name" value="FAD-bd_PCMH_sub1"/>
</dbReference>
<dbReference type="OrthoDB" id="8522822at2"/>
<dbReference type="InterPro" id="IPR016171">
    <property type="entry name" value="Vanillyl_alc_oxidase_C-sub2"/>
</dbReference>
<dbReference type="Gene3D" id="3.30.465.10">
    <property type="match status" value="1"/>
</dbReference>
<dbReference type="Pfam" id="PF01565">
    <property type="entry name" value="FAD_binding_4"/>
    <property type="match status" value="1"/>
</dbReference>
<dbReference type="InterPro" id="IPR016169">
    <property type="entry name" value="FAD-bd_PCMH_sub2"/>
</dbReference>
<protein>
    <submittedName>
        <fullName evidence="6">FAD-binding oxidoreductase</fullName>
    </submittedName>
</protein>
<dbReference type="Gene3D" id="3.30.43.10">
    <property type="entry name" value="Uridine Diphospho-n-acetylenolpyruvylglucosamine Reductase, domain 2"/>
    <property type="match status" value="1"/>
</dbReference>
<evidence type="ECO:0000313" key="7">
    <source>
        <dbReference type="Proteomes" id="UP000319502"/>
    </source>
</evidence>
<dbReference type="Pfam" id="PF02913">
    <property type="entry name" value="FAD-oxidase_C"/>
    <property type="match status" value="1"/>
</dbReference>
<dbReference type="FunFam" id="1.10.45.10:FF:000001">
    <property type="entry name" value="D-lactate dehydrogenase mitochondrial"/>
    <property type="match status" value="1"/>
</dbReference>
<dbReference type="GO" id="GO:0022904">
    <property type="term" value="P:respiratory electron transport chain"/>
    <property type="evidence" value="ECO:0007669"/>
    <property type="project" value="TreeGrafter"/>
</dbReference>
<keyword evidence="7" id="KW-1185">Reference proteome</keyword>
<dbReference type="InterPro" id="IPR004113">
    <property type="entry name" value="FAD-bd_oxidored_4_C"/>
</dbReference>
<comment type="similarity">
    <text evidence="2">Belongs to the FAD-binding oxidoreductase/transferase type 4 family.</text>
</comment>
<keyword evidence="4" id="KW-0274">FAD</keyword>
<dbReference type="AlphaFoldDB" id="A0A557QM63"/>
<dbReference type="PROSITE" id="PS51387">
    <property type="entry name" value="FAD_PCMH"/>
    <property type="match status" value="1"/>
</dbReference>
<evidence type="ECO:0000256" key="1">
    <source>
        <dbReference type="ARBA" id="ARBA00001974"/>
    </source>
</evidence>
<feature type="domain" description="FAD-binding PCMH-type" evidence="5">
    <location>
        <begin position="36"/>
        <end position="217"/>
    </location>
</feature>
<dbReference type="InterPro" id="IPR016164">
    <property type="entry name" value="FAD-linked_Oxase-like_C"/>
</dbReference>
<reference evidence="6 7" key="1">
    <citation type="submission" date="2019-07" db="EMBL/GenBank/DDBJ databases">
        <title>The pathways for chlorine oxyanion respiration interact through the shared metabolite chlorate.</title>
        <authorList>
            <person name="Barnum T.P."/>
            <person name="Cheng Y."/>
            <person name="Hill K.A."/>
            <person name="Lucas L.N."/>
            <person name="Carlson H.K."/>
            <person name="Coates J.D."/>
        </authorList>
    </citation>
    <scope>NUCLEOTIDE SEQUENCE [LARGE SCALE GENOMIC DNA]</scope>
    <source>
        <strain evidence="6 7">SFB-3</strain>
    </source>
</reference>
<dbReference type="Gene3D" id="1.10.45.10">
    <property type="entry name" value="Vanillyl-alcohol Oxidase, Chain A, domain 4"/>
    <property type="match status" value="1"/>
</dbReference>
<dbReference type="EMBL" id="VMNK01000014">
    <property type="protein sequence ID" value="TVO53990.1"/>
    <property type="molecule type" value="Genomic_DNA"/>
</dbReference>
<dbReference type="SUPFAM" id="SSF55103">
    <property type="entry name" value="FAD-linked oxidases, C-terminal domain"/>
    <property type="match status" value="1"/>
</dbReference>
<keyword evidence="3" id="KW-0285">Flavoprotein</keyword>
<comment type="caution">
    <text evidence="6">The sequence shown here is derived from an EMBL/GenBank/DDBJ whole genome shotgun (WGS) entry which is preliminary data.</text>
</comment>
<evidence type="ECO:0000256" key="4">
    <source>
        <dbReference type="ARBA" id="ARBA00022827"/>
    </source>
</evidence>
<dbReference type="InterPro" id="IPR051264">
    <property type="entry name" value="FAD-oxidored/transferase_4"/>
</dbReference>
<dbReference type="RefSeq" id="WP_144310268.1">
    <property type="nucleotide sequence ID" value="NZ_VMNK01000014.1"/>
</dbReference>
<name>A0A557QM63_9RHOO</name>
<dbReference type="Gene3D" id="3.30.70.2190">
    <property type="match status" value="1"/>
</dbReference>
<comment type="cofactor">
    <cofactor evidence="1">
        <name>FAD</name>
        <dbReference type="ChEBI" id="CHEBI:57692"/>
    </cofactor>
</comment>
<accession>A0A557QM63</accession>
<evidence type="ECO:0000256" key="2">
    <source>
        <dbReference type="ARBA" id="ARBA00008000"/>
    </source>
</evidence>
<proteinExistence type="inferred from homology"/>
<dbReference type="PANTHER" id="PTHR43716">
    <property type="entry name" value="D-2-HYDROXYGLUTARATE DEHYDROGENASE, MITOCHONDRIAL"/>
    <property type="match status" value="1"/>
</dbReference>
<dbReference type="InterPro" id="IPR006094">
    <property type="entry name" value="Oxid_FAD_bind_N"/>
</dbReference>
<gene>
    <name evidence="6" type="ORF">FHP91_13815</name>
</gene>
<dbReference type="PANTHER" id="PTHR43716:SF2">
    <property type="entry name" value="BLL6224 PROTEIN"/>
    <property type="match status" value="1"/>
</dbReference>
<dbReference type="GO" id="GO:0003824">
    <property type="term" value="F:catalytic activity"/>
    <property type="evidence" value="ECO:0007669"/>
    <property type="project" value="InterPro"/>
</dbReference>
<evidence type="ECO:0000256" key="3">
    <source>
        <dbReference type="ARBA" id="ARBA00022630"/>
    </source>
</evidence>
<sequence>MHEALLGRLVVCVGESYVLTSPDDQAPYMTDWRGRYHGSAYAVVRPSDVAQVSSVMRLCHELGVGVVPQGGNTGLCGGATPREDDAVIVLALDRLKAVRAIDPVDNTMLVEAGCTLAQIQLAAEGADRLFPLSLASEGSCQIGGNIATNAGGVHVVRYGNTRQQVLGLEVVLPDGTVWNGLRSLLKDNTGYDLKQLFIGSEGTLGVITAATLRLMARPKQRAVAWLAVTDPQAALALLGAARDRLGERVSAFELISQNALDVVLRHIPGARLPLAKNPPWSVLLEVSDVAADTRLDESLEALAADAFESGQVSDAAIAASVAQCEALWALRENISEAQRIEGLSIKHDVSLPVSAIPAFLESAERALDADYPAARIVAFGHMGDGNLHYNISSVDAAQNAALIAQTEAVNRCVHDIVAGFDGSISAEHGIGQLKREEMVRYKSTVELALMRRIKEAIDPRGLMNPGKVLPDL</sequence>